<accession>A0ABN9M5D3</accession>
<keyword evidence="2" id="KW-1185">Reference proteome</keyword>
<sequence length="274" mass="32104">MEDKFSNRGYPSRILAEARRNGVPTRTKDSGKRIPFVSTFHTFSNLIQTTIRRHWNLLNKSYPEIPEFKIPFFSCFRRAKNLRDRLVRVDMGSKTIVSKQTFLQTQKQGTFSCLNCLQCNNVQKGPKVFHPHKVQGIPIKGLLHMFQDLEQVDPNRRGQNRIKTLKKREAFWIFTLLPECMDNADFYMLVEGWDGFSRKRSDDWEARTVVLMWNNILQFAFIARIKEAGQPVIVIGHHFNNAWVPFEDTFILHEGKQLRIMKDVFGEVVETLKA</sequence>
<reference evidence="1" key="1">
    <citation type="submission" date="2023-07" db="EMBL/GenBank/DDBJ databases">
        <authorList>
            <person name="Stuckert A."/>
        </authorList>
    </citation>
    <scope>NUCLEOTIDE SEQUENCE</scope>
</reference>
<evidence type="ECO:0000313" key="2">
    <source>
        <dbReference type="Proteomes" id="UP001176940"/>
    </source>
</evidence>
<organism evidence="1 2">
    <name type="scientific">Ranitomeya imitator</name>
    <name type="common">mimic poison frog</name>
    <dbReference type="NCBI Taxonomy" id="111125"/>
    <lineage>
        <taxon>Eukaryota</taxon>
        <taxon>Metazoa</taxon>
        <taxon>Chordata</taxon>
        <taxon>Craniata</taxon>
        <taxon>Vertebrata</taxon>
        <taxon>Euteleostomi</taxon>
        <taxon>Amphibia</taxon>
        <taxon>Batrachia</taxon>
        <taxon>Anura</taxon>
        <taxon>Neobatrachia</taxon>
        <taxon>Hyloidea</taxon>
        <taxon>Dendrobatidae</taxon>
        <taxon>Dendrobatinae</taxon>
        <taxon>Ranitomeya</taxon>
    </lineage>
</organism>
<proteinExistence type="predicted"/>
<gene>
    <name evidence="1" type="ORF">RIMI_LOCUS16289132</name>
</gene>
<protein>
    <recommendedName>
        <fullName evidence="3">Transposase</fullName>
    </recommendedName>
</protein>
<evidence type="ECO:0008006" key="3">
    <source>
        <dbReference type="Google" id="ProtNLM"/>
    </source>
</evidence>
<comment type="caution">
    <text evidence="1">The sequence shown here is derived from an EMBL/GenBank/DDBJ whole genome shotgun (WGS) entry which is preliminary data.</text>
</comment>
<dbReference type="Proteomes" id="UP001176940">
    <property type="component" value="Unassembled WGS sequence"/>
</dbReference>
<dbReference type="EMBL" id="CAUEEQ010045203">
    <property type="protein sequence ID" value="CAJ0958314.1"/>
    <property type="molecule type" value="Genomic_DNA"/>
</dbReference>
<name>A0ABN9M5D3_9NEOB</name>
<evidence type="ECO:0000313" key="1">
    <source>
        <dbReference type="EMBL" id="CAJ0958314.1"/>
    </source>
</evidence>